<sequence>MTATRPTTDADRPALLGGTPVRSAGWPAWPPVNDAAVRAVTEAAEAGIWSAADGPMKTEFERAFASYHGARHGLGVCNGTIALEIALKSLGIGSGDEVIVPGYTFLATATSVLGVNALPVFADVDPEYACLDPDAVEAAITPRTKAIIPVHLAGHPADLDRLADLAVKHGLALIEDAAHAHGASWRGRRVGSFGIFGCWSFQASKNMTAGEGGMVVTSDDELAERAWSFHHCGRSRAGAWYDHGILGGNYRLTEFQSAILLAQLADLDEQLERRERSARVLDEGLARITGLTPLGRDPRCTTHGYHLYQFRYDPNAFGGLPRERFTAALNAEGIPASPGYGVPLDRQGVFAQRRFDQRATGFDPSYPATDYGRLHLPVTERFCAELVWIPQQVLLGSDADMADIVTAAEKVSAAADTLVEAT</sequence>
<comment type="cofactor">
    <cofactor evidence="1">
        <name>pyridoxal 5'-phosphate</name>
        <dbReference type="ChEBI" id="CHEBI:597326"/>
    </cofactor>
</comment>
<evidence type="ECO:0000256" key="1">
    <source>
        <dbReference type="ARBA" id="ARBA00001933"/>
    </source>
</evidence>
<dbReference type="AlphaFoldDB" id="A0A1H1MZI8"/>
<organism evidence="5 6">
    <name type="scientific">Actinopolymorpha singaporensis</name>
    <dbReference type="NCBI Taxonomy" id="117157"/>
    <lineage>
        <taxon>Bacteria</taxon>
        <taxon>Bacillati</taxon>
        <taxon>Actinomycetota</taxon>
        <taxon>Actinomycetes</taxon>
        <taxon>Propionibacteriales</taxon>
        <taxon>Actinopolymorphaceae</taxon>
        <taxon>Actinopolymorpha</taxon>
    </lineage>
</organism>
<evidence type="ECO:0000256" key="3">
    <source>
        <dbReference type="PIRSR" id="PIRSR000390-2"/>
    </source>
</evidence>
<dbReference type="SUPFAM" id="SSF53383">
    <property type="entry name" value="PLP-dependent transferases"/>
    <property type="match status" value="1"/>
</dbReference>
<dbReference type="Proteomes" id="UP000198983">
    <property type="component" value="Chromosome I"/>
</dbReference>
<dbReference type="GO" id="GO:0008483">
    <property type="term" value="F:transaminase activity"/>
    <property type="evidence" value="ECO:0007669"/>
    <property type="project" value="TreeGrafter"/>
</dbReference>
<dbReference type="InterPro" id="IPR000653">
    <property type="entry name" value="DegT/StrS_aminotransferase"/>
</dbReference>
<feature type="modified residue" description="N6-(pyridoxal phosphate)lysine" evidence="3">
    <location>
        <position position="205"/>
    </location>
</feature>
<dbReference type="InterPro" id="IPR015424">
    <property type="entry name" value="PyrdxlP-dep_Trfase"/>
</dbReference>
<proteinExistence type="inferred from homology"/>
<dbReference type="RefSeq" id="WP_092650970.1">
    <property type="nucleotide sequence ID" value="NZ_LT629732.1"/>
</dbReference>
<protein>
    <submittedName>
        <fullName evidence="5">dTDP-4-amino-4,6-dideoxygalactose transaminase</fullName>
    </submittedName>
</protein>
<dbReference type="EMBL" id="LT629732">
    <property type="protein sequence ID" value="SDR91349.1"/>
    <property type="molecule type" value="Genomic_DNA"/>
</dbReference>
<dbReference type="GO" id="GO:0000271">
    <property type="term" value="P:polysaccharide biosynthetic process"/>
    <property type="evidence" value="ECO:0007669"/>
    <property type="project" value="TreeGrafter"/>
</dbReference>
<dbReference type="PIRSF" id="PIRSF000390">
    <property type="entry name" value="PLP_StrS"/>
    <property type="match status" value="1"/>
</dbReference>
<gene>
    <name evidence="5" type="ORF">SAMN04489717_1004</name>
</gene>
<evidence type="ECO:0000256" key="2">
    <source>
        <dbReference type="PIRSR" id="PIRSR000390-1"/>
    </source>
</evidence>
<dbReference type="CDD" id="cd00616">
    <property type="entry name" value="AHBA_syn"/>
    <property type="match status" value="1"/>
</dbReference>
<dbReference type="Gene3D" id="3.90.1150.10">
    <property type="entry name" value="Aspartate Aminotransferase, domain 1"/>
    <property type="match status" value="1"/>
</dbReference>
<keyword evidence="6" id="KW-1185">Reference proteome</keyword>
<comment type="similarity">
    <text evidence="4">Belongs to the DegT/DnrJ/EryC1 family.</text>
</comment>
<dbReference type="Pfam" id="PF01041">
    <property type="entry name" value="DegT_DnrJ_EryC1"/>
    <property type="match status" value="1"/>
</dbReference>
<dbReference type="OrthoDB" id="9804264at2"/>
<dbReference type="InterPro" id="IPR015422">
    <property type="entry name" value="PyrdxlP-dep_Trfase_small"/>
</dbReference>
<dbReference type="InterPro" id="IPR015421">
    <property type="entry name" value="PyrdxlP-dep_Trfase_major"/>
</dbReference>
<feature type="active site" description="Proton acceptor" evidence="2">
    <location>
        <position position="205"/>
    </location>
</feature>
<reference evidence="5 6" key="1">
    <citation type="submission" date="2016-10" db="EMBL/GenBank/DDBJ databases">
        <authorList>
            <person name="de Groot N.N."/>
        </authorList>
    </citation>
    <scope>NUCLEOTIDE SEQUENCE [LARGE SCALE GENOMIC DNA]</scope>
    <source>
        <strain evidence="5 6">DSM 22024</strain>
    </source>
</reference>
<name>A0A1H1MZI8_9ACTN</name>
<evidence type="ECO:0000313" key="5">
    <source>
        <dbReference type="EMBL" id="SDR91349.1"/>
    </source>
</evidence>
<dbReference type="STRING" id="117157.SAMN04489717_1004"/>
<evidence type="ECO:0000313" key="6">
    <source>
        <dbReference type="Proteomes" id="UP000198983"/>
    </source>
</evidence>
<dbReference type="PANTHER" id="PTHR30244:SF34">
    <property type="entry name" value="DTDP-4-AMINO-4,6-DIDEOXYGALACTOSE TRANSAMINASE"/>
    <property type="match status" value="1"/>
</dbReference>
<accession>A0A1H1MZI8</accession>
<evidence type="ECO:0000256" key="4">
    <source>
        <dbReference type="RuleBase" id="RU004508"/>
    </source>
</evidence>
<dbReference type="Gene3D" id="3.40.640.10">
    <property type="entry name" value="Type I PLP-dependent aspartate aminotransferase-like (Major domain)"/>
    <property type="match status" value="1"/>
</dbReference>
<dbReference type="PANTHER" id="PTHR30244">
    <property type="entry name" value="TRANSAMINASE"/>
    <property type="match status" value="1"/>
</dbReference>
<keyword evidence="3 4" id="KW-0663">Pyridoxal phosphate</keyword>
<dbReference type="GO" id="GO:0030170">
    <property type="term" value="F:pyridoxal phosphate binding"/>
    <property type="evidence" value="ECO:0007669"/>
    <property type="project" value="TreeGrafter"/>
</dbReference>